<name>A0AAD9QGB2_ACRCE</name>
<proteinExistence type="predicted"/>
<organism evidence="2 3">
    <name type="scientific">Acropora cervicornis</name>
    <name type="common">Staghorn coral</name>
    <dbReference type="NCBI Taxonomy" id="6130"/>
    <lineage>
        <taxon>Eukaryota</taxon>
        <taxon>Metazoa</taxon>
        <taxon>Cnidaria</taxon>
        <taxon>Anthozoa</taxon>
        <taxon>Hexacorallia</taxon>
        <taxon>Scleractinia</taxon>
        <taxon>Astrocoeniina</taxon>
        <taxon>Acroporidae</taxon>
        <taxon>Acropora</taxon>
    </lineage>
</organism>
<protein>
    <submittedName>
        <fullName evidence="2">Uncharacterized protein</fullName>
    </submittedName>
</protein>
<evidence type="ECO:0000256" key="1">
    <source>
        <dbReference type="SAM" id="MobiDB-lite"/>
    </source>
</evidence>
<dbReference type="EMBL" id="JARQWQ010000035">
    <property type="protein sequence ID" value="KAK2560788.1"/>
    <property type="molecule type" value="Genomic_DNA"/>
</dbReference>
<evidence type="ECO:0000313" key="3">
    <source>
        <dbReference type="Proteomes" id="UP001249851"/>
    </source>
</evidence>
<dbReference type="AlphaFoldDB" id="A0AAD9QGB2"/>
<feature type="region of interest" description="Disordered" evidence="1">
    <location>
        <begin position="1"/>
        <end position="50"/>
    </location>
</feature>
<sequence>MSHKEDSAQESSSSTESSSEESVYEDETLRSIQPDSSDEDMVPYADDPYPAKDRLTQTADHYIEAKRPFELSSSQRDPFNTLVDVITSKIPPDDADKPWIWLQKIKDHYVGASTLMQDRYHFWVQMAQADQTSISAWETAVSTAAGRCSFRSNAHEFIRDKFLFGLNESFSRFREHIFYRDRQRKPENPPFTLAFVRLMGKCTRSTIPLSGELLRPSIADPPTVSSEINHRKIASKLITTSIHRLL</sequence>
<reference evidence="2" key="1">
    <citation type="journal article" date="2023" name="G3 (Bethesda)">
        <title>Whole genome assembly and annotation of the endangered Caribbean coral Acropora cervicornis.</title>
        <authorList>
            <person name="Selwyn J.D."/>
            <person name="Vollmer S.V."/>
        </authorList>
    </citation>
    <scope>NUCLEOTIDE SEQUENCE</scope>
    <source>
        <strain evidence="2">K2</strain>
    </source>
</reference>
<reference evidence="2" key="2">
    <citation type="journal article" date="2023" name="Science">
        <title>Genomic signatures of disease resistance in endangered staghorn corals.</title>
        <authorList>
            <person name="Vollmer S.V."/>
            <person name="Selwyn J.D."/>
            <person name="Despard B.A."/>
            <person name="Roesel C.L."/>
        </authorList>
    </citation>
    <scope>NUCLEOTIDE SEQUENCE</scope>
    <source>
        <strain evidence="2">K2</strain>
    </source>
</reference>
<evidence type="ECO:0000313" key="2">
    <source>
        <dbReference type="EMBL" id="KAK2560788.1"/>
    </source>
</evidence>
<gene>
    <name evidence="2" type="ORF">P5673_016590</name>
</gene>
<comment type="caution">
    <text evidence="2">The sequence shown here is derived from an EMBL/GenBank/DDBJ whole genome shotgun (WGS) entry which is preliminary data.</text>
</comment>
<dbReference type="Proteomes" id="UP001249851">
    <property type="component" value="Unassembled WGS sequence"/>
</dbReference>
<accession>A0AAD9QGB2</accession>
<keyword evidence="3" id="KW-1185">Reference proteome</keyword>